<keyword evidence="3" id="KW-1185">Reference proteome</keyword>
<keyword evidence="2" id="KW-0489">Methyltransferase</keyword>
<dbReference type="Proteomes" id="UP000261284">
    <property type="component" value="Unassembled WGS sequence"/>
</dbReference>
<dbReference type="Gene3D" id="3.40.50.150">
    <property type="entry name" value="Vaccinia Virus protein VP39"/>
    <property type="match status" value="1"/>
</dbReference>
<dbReference type="GO" id="GO:0032259">
    <property type="term" value="P:methylation"/>
    <property type="evidence" value="ECO:0007669"/>
    <property type="project" value="UniProtKB-KW"/>
</dbReference>
<dbReference type="InterPro" id="IPR029063">
    <property type="entry name" value="SAM-dependent_MTases_sf"/>
</dbReference>
<dbReference type="EMBL" id="QTJU01000001">
    <property type="protein sequence ID" value="RFM29844.1"/>
    <property type="molecule type" value="Genomic_DNA"/>
</dbReference>
<dbReference type="GO" id="GO:0008168">
    <property type="term" value="F:methyltransferase activity"/>
    <property type="evidence" value="ECO:0007669"/>
    <property type="project" value="UniProtKB-KW"/>
</dbReference>
<feature type="domain" description="Methyltransferase" evidence="1">
    <location>
        <begin position="62"/>
        <end position="151"/>
    </location>
</feature>
<organism evidence="2 3">
    <name type="scientific">Deminuibacter soli</name>
    <dbReference type="NCBI Taxonomy" id="2291815"/>
    <lineage>
        <taxon>Bacteria</taxon>
        <taxon>Pseudomonadati</taxon>
        <taxon>Bacteroidota</taxon>
        <taxon>Chitinophagia</taxon>
        <taxon>Chitinophagales</taxon>
        <taxon>Chitinophagaceae</taxon>
        <taxon>Deminuibacter</taxon>
    </lineage>
</organism>
<comment type="caution">
    <text evidence="2">The sequence shown here is derived from an EMBL/GenBank/DDBJ whole genome shotgun (WGS) entry which is preliminary data.</text>
</comment>
<evidence type="ECO:0000313" key="3">
    <source>
        <dbReference type="Proteomes" id="UP000261284"/>
    </source>
</evidence>
<gene>
    <name evidence="2" type="ORF">DXN05_02395</name>
</gene>
<dbReference type="CDD" id="cd02440">
    <property type="entry name" value="AdoMet_MTases"/>
    <property type="match status" value="1"/>
</dbReference>
<dbReference type="OrthoDB" id="9800454at2"/>
<evidence type="ECO:0000259" key="1">
    <source>
        <dbReference type="Pfam" id="PF13649"/>
    </source>
</evidence>
<accession>A0A3E1NPU0</accession>
<protein>
    <submittedName>
        <fullName evidence="2">Methyltransferase domain-containing protein</fullName>
    </submittedName>
</protein>
<keyword evidence="2" id="KW-0808">Transferase</keyword>
<reference evidence="2 3" key="1">
    <citation type="submission" date="2018-08" db="EMBL/GenBank/DDBJ databases">
        <title>Chitinophagaceae sp. K23C18032701, a novel bacterium isolated from forest soil.</title>
        <authorList>
            <person name="Wang C."/>
        </authorList>
    </citation>
    <scope>NUCLEOTIDE SEQUENCE [LARGE SCALE GENOMIC DNA]</scope>
    <source>
        <strain evidence="2 3">K23C18032701</strain>
    </source>
</reference>
<evidence type="ECO:0000313" key="2">
    <source>
        <dbReference type="EMBL" id="RFM29844.1"/>
    </source>
</evidence>
<dbReference type="AlphaFoldDB" id="A0A3E1NPU0"/>
<dbReference type="SUPFAM" id="SSF53335">
    <property type="entry name" value="S-adenosyl-L-methionine-dependent methyltransferases"/>
    <property type="match status" value="1"/>
</dbReference>
<dbReference type="Pfam" id="PF13649">
    <property type="entry name" value="Methyltransf_25"/>
    <property type="match status" value="1"/>
</dbReference>
<sequence>MNLRLRSYQPELLDADDLPFEDIRRNMHELQVINQWLGGHDITLKGFKALLPKAADKNNIHICEIGCGGGDNLAAIVAWGKRHGINIQCTGIDIKQYCIDVAQQHPLLQQNMQWITSDYRAVDFARKPDIIFCSLFCHHFTEQALVQQLQWMQQNSTAGFFINDLHRHQLAYFSIHWLTQLFSRSYLVKNDAPLSVARGFIKTEWQQLLQQANIHHYNLRWQWAFRHLLVYTHD</sequence>
<proteinExistence type="predicted"/>
<name>A0A3E1NPU0_9BACT</name>
<dbReference type="InterPro" id="IPR041698">
    <property type="entry name" value="Methyltransf_25"/>
</dbReference>
<dbReference type="RefSeq" id="WP_116845600.1">
    <property type="nucleotide sequence ID" value="NZ_QTJU01000001.1"/>
</dbReference>